<comment type="caution">
    <text evidence="9">The sequence shown here is derived from an EMBL/GenBank/DDBJ whole genome shotgun (WGS) entry which is preliminary data.</text>
</comment>
<feature type="transmembrane region" description="Helical" evidence="7">
    <location>
        <begin position="442"/>
        <end position="471"/>
    </location>
</feature>
<comment type="subcellular location">
    <subcellularLocation>
        <location evidence="1">Cell membrane</location>
        <topology evidence="1">Multi-pass membrane protein</topology>
    </subcellularLocation>
</comment>
<accession>A0A430FQV3</accession>
<feature type="transmembrane region" description="Helical" evidence="7">
    <location>
        <begin position="894"/>
        <end position="915"/>
    </location>
</feature>
<keyword evidence="3 7" id="KW-0812">Transmembrane</keyword>
<dbReference type="RefSeq" id="WP_125963857.1">
    <property type="nucleotide sequence ID" value="NZ_QXGM01000002.1"/>
</dbReference>
<dbReference type="InterPro" id="IPR038766">
    <property type="entry name" value="Membrane_comp_ABC_pdt"/>
</dbReference>
<keyword evidence="5 7" id="KW-0472">Membrane</keyword>
<dbReference type="EMBL" id="QXGM01000002">
    <property type="protein sequence ID" value="RSX55196.1"/>
    <property type="molecule type" value="Genomic_DNA"/>
</dbReference>
<dbReference type="Proteomes" id="UP000287609">
    <property type="component" value="Unassembled WGS sequence"/>
</dbReference>
<proteinExistence type="predicted"/>
<feature type="transmembrane region" description="Helical" evidence="7">
    <location>
        <begin position="566"/>
        <end position="586"/>
    </location>
</feature>
<dbReference type="InterPro" id="IPR003838">
    <property type="entry name" value="ABC3_permease_C"/>
</dbReference>
<keyword evidence="4 7" id="KW-1133">Transmembrane helix</keyword>
<evidence type="ECO:0000256" key="7">
    <source>
        <dbReference type="SAM" id="Phobius"/>
    </source>
</evidence>
<keyword evidence="6" id="KW-0175">Coiled coil</keyword>
<keyword evidence="10" id="KW-1185">Reference proteome</keyword>
<feature type="transmembrane region" description="Helical" evidence="7">
    <location>
        <begin position="33"/>
        <end position="53"/>
    </location>
</feature>
<keyword evidence="2" id="KW-1003">Cell membrane</keyword>
<evidence type="ECO:0000313" key="9">
    <source>
        <dbReference type="EMBL" id="RSX55196.1"/>
    </source>
</evidence>
<reference evidence="9 10" key="1">
    <citation type="submission" date="2018-09" db="EMBL/GenBank/DDBJ databases">
        <title>Characterization of the phylogenetic diversity of five novel species belonging to the genus Bifidobacterium.</title>
        <authorList>
            <person name="Lugli G.A."/>
            <person name="Duranti S."/>
            <person name="Milani C."/>
        </authorList>
    </citation>
    <scope>NUCLEOTIDE SEQUENCE [LARGE SCALE GENOMIC DNA]</scope>
    <source>
        <strain evidence="9 10">2036B</strain>
    </source>
</reference>
<feature type="transmembrane region" description="Helical" evidence="7">
    <location>
        <begin position="799"/>
        <end position="822"/>
    </location>
</feature>
<evidence type="ECO:0000259" key="8">
    <source>
        <dbReference type="Pfam" id="PF02687"/>
    </source>
</evidence>
<feature type="domain" description="ABC3 transporter permease C-terminal" evidence="8">
    <location>
        <begin position="400"/>
        <end position="514"/>
    </location>
</feature>
<dbReference type="GO" id="GO:0005886">
    <property type="term" value="C:plasma membrane"/>
    <property type="evidence" value="ECO:0007669"/>
    <property type="project" value="UniProtKB-SubCell"/>
</dbReference>
<feature type="domain" description="ABC3 transporter permease C-terminal" evidence="8">
    <location>
        <begin position="806"/>
        <end position="911"/>
    </location>
</feature>
<dbReference type="PANTHER" id="PTHR30287:SF1">
    <property type="entry name" value="INNER MEMBRANE PROTEIN"/>
    <property type="match status" value="1"/>
</dbReference>
<feature type="transmembrane region" description="Helical" evidence="7">
    <location>
        <begin position="855"/>
        <end position="874"/>
    </location>
</feature>
<name>A0A430FQV3_9BIFI</name>
<dbReference type="OrthoDB" id="5137249at2"/>
<evidence type="ECO:0000256" key="6">
    <source>
        <dbReference type="SAM" id="Coils"/>
    </source>
</evidence>
<feature type="transmembrane region" description="Helical" evidence="7">
    <location>
        <begin position="491"/>
        <end position="514"/>
    </location>
</feature>
<organism evidence="9 10">
    <name type="scientific">Bifidobacterium dolichotidis</name>
    <dbReference type="NCBI Taxonomy" id="2306976"/>
    <lineage>
        <taxon>Bacteria</taxon>
        <taxon>Bacillati</taxon>
        <taxon>Actinomycetota</taxon>
        <taxon>Actinomycetes</taxon>
        <taxon>Bifidobacteriales</taxon>
        <taxon>Bifidobacteriaceae</taxon>
        <taxon>Bifidobacterium</taxon>
    </lineage>
</organism>
<evidence type="ECO:0000256" key="4">
    <source>
        <dbReference type="ARBA" id="ARBA00022989"/>
    </source>
</evidence>
<evidence type="ECO:0000256" key="3">
    <source>
        <dbReference type="ARBA" id="ARBA00022692"/>
    </source>
</evidence>
<protein>
    <submittedName>
        <fullName evidence="9">ABC transporter permease</fullName>
    </submittedName>
</protein>
<evidence type="ECO:0000313" key="10">
    <source>
        <dbReference type="Proteomes" id="UP000287609"/>
    </source>
</evidence>
<dbReference type="Pfam" id="PF02687">
    <property type="entry name" value="FtsX"/>
    <property type="match status" value="2"/>
</dbReference>
<evidence type="ECO:0000256" key="2">
    <source>
        <dbReference type="ARBA" id="ARBA00022475"/>
    </source>
</evidence>
<dbReference type="PANTHER" id="PTHR30287">
    <property type="entry name" value="MEMBRANE COMPONENT OF PREDICTED ABC SUPERFAMILY METABOLITE UPTAKE TRANSPORTER"/>
    <property type="match status" value="1"/>
</dbReference>
<evidence type="ECO:0000256" key="5">
    <source>
        <dbReference type="ARBA" id="ARBA00023136"/>
    </source>
</evidence>
<sequence>MARHKHKHAGATVFNAAYWRDTLRTWKHAIKPFLSLMIIAMLGVAVLTGIYAGCRDSFLAADRYYKEQGLHDLQIISTQGLDENDVRAVEEVPGVAQVQPERSQNVTVEAKGASKTAVVHVIGQNGMDQPSLQAGRLPDTSGEAAVTGTFMQKTGLKIGDTMQIEVPDGAAVTGIPKTLTIVGEVLPADDLANPDGYRAKSSFRATANTALPIYVTADGIGGEAYTALSLTVDGAKSLDSFSDAYDDAVDVVRDRIEGDVKTEREQARADSLKQDAQHKLDEAKQQVINQATQQALDQARAQMQQQMAAQMAAQGGAAAAAAGTTAAGTAGAVANAELPQQVQEQVEREAKEQVEQRFAEEQSKIDAIKPGTWYVQTRAALSGVSSLDSDISSIEKIGNAFPIVFLIVAVMMSLTTMTRLVEEDRGFMGTYLGLGYGGGSILARYLAFAVLAGLIGGGLGLLAGFLGIPAFLLVVIKGLYAIPDVGLHYDWLVGSAGVLLFTVGLGVAAAVAVVREARLMPAVLMRPKAPKAGMRILLEHIKPVWKRMNFLNKVTARNIFRFKSRLIMTLGGVAGCTALIICGLAINDTVNRLGGEQFQGVYRYDLAVVASETHVLDELRDSHEVTKSMNAHVESGTLEHDGMSTLVQIVVVPEGQEQTFADMFELRPESCGTHACASAVLSNNGVIATRSGVQNLNVHAGSTVDLQVGSGKPQQAHVDEVVRNLIGADVYMSQQFYEQHYVKNDANRADEGPEWNAVYADLNVSNARAAQLAEELGEDHAVLSAASAADQAARFKFDLMFAIVILITSLAGALALVVLFTLANTNVSERLREIATLKVLGFTDREVHHYVNREMRIITIMGIVLGLPLGWWISGMLTSALNMPGMYFEVWISPWSYVFAVAATMLFALIVQLFVNPVLDRVDPVTSLKSVE</sequence>
<feature type="coiled-coil region" evidence="6">
    <location>
        <begin position="266"/>
        <end position="309"/>
    </location>
</feature>
<dbReference type="AlphaFoldDB" id="A0A430FQV3"/>
<feature type="transmembrane region" description="Helical" evidence="7">
    <location>
        <begin position="400"/>
        <end position="421"/>
    </location>
</feature>
<evidence type="ECO:0000256" key="1">
    <source>
        <dbReference type="ARBA" id="ARBA00004651"/>
    </source>
</evidence>
<gene>
    <name evidence="9" type="ORF">D2E26_1250</name>
</gene>